<evidence type="ECO:0000256" key="7">
    <source>
        <dbReference type="SAM" id="Phobius"/>
    </source>
</evidence>
<keyword evidence="4 6" id="KW-0658">Purine biosynthesis</keyword>
<dbReference type="STRING" id="35525.A0A164YLJ6"/>
<evidence type="ECO:0000313" key="9">
    <source>
        <dbReference type="EMBL" id="KZS15377.1"/>
    </source>
</evidence>
<keyword evidence="7" id="KW-1133">Transmembrane helix</keyword>
<proteinExistence type="predicted"/>
<dbReference type="SUPFAM" id="SSF54810">
    <property type="entry name" value="GMP synthetase C-terminal dimerisation domain"/>
    <property type="match status" value="1"/>
</dbReference>
<dbReference type="EMBL" id="LRGB01000872">
    <property type="protein sequence ID" value="KZS15377.1"/>
    <property type="molecule type" value="Genomic_DNA"/>
</dbReference>
<dbReference type="InterPro" id="IPR014729">
    <property type="entry name" value="Rossmann-like_a/b/a_fold"/>
</dbReference>
<feature type="domain" description="GMPS ATP-PPase" evidence="8">
    <location>
        <begin position="43"/>
        <end position="244"/>
    </location>
</feature>
<dbReference type="SUPFAM" id="SSF52402">
    <property type="entry name" value="Adenine nucleotide alpha hydrolases-like"/>
    <property type="match status" value="1"/>
</dbReference>
<dbReference type="InterPro" id="IPR025777">
    <property type="entry name" value="GMPS_ATP_PPase_dom"/>
</dbReference>
<comment type="caution">
    <text evidence="9">The sequence shown here is derived from an EMBL/GenBank/DDBJ whole genome shotgun (WGS) entry which is preliminary data.</text>
</comment>
<evidence type="ECO:0000256" key="5">
    <source>
        <dbReference type="ARBA" id="ARBA00022840"/>
    </source>
</evidence>
<evidence type="ECO:0000313" key="10">
    <source>
        <dbReference type="Proteomes" id="UP000076858"/>
    </source>
</evidence>
<sequence>MTQYTTQQPLLVVFQCREFVVRASTQQGISRTLILLYFCLLVCVVLKREQQCIDYIRRTVGRDKIVIMLVCGGIDSAVCATLLHKALLHKALLQGDNSLRVQAIHIDNGFLRKDESEQVDTSLHQLGLNLRVIKASLTFYDASTNVHGRPTLSLYRTANDLNLTWDNLFLGQGTLRPDLIESASHRASSRADTIKNHHSDFEMVRQLRLHGRVVEPFKGHCIEMFPAFWHSSRELHLPAELLERHPFPGPDKERAFLNRIEIATSEEDRLLLEELSSRNEYVAKLLPIRTVGVHAEEIRNLDVLLAEFYKDCSLSSTYSERLCVIGDRRYTYLLNERKKKKLAQRPIVLIPLPFDSNSSQRIPSCQGSVIFRPYLSQDFMIRLPAISDAHLPQEVLDKMVEVVLTVPGIFRVFYDLTAKPPATTEREGYDLRMLLRQIISALFIGQDTDRSCIIDQI</sequence>
<dbReference type="PROSITE" id="PS51553">
    <property type="entry name" value="GMPS_ATP_PPASE"/>
    <property type="match status" value="1"/>
</dbReference>
<evidence type="ECO:0000256" key="3">
    <source>
        <dbReference type="ARBA" id="ARBA00022749"/>
    </source>
</evidence>
<gene>
    <name evidence="9" type="ORF">APZ42_019034</name>
</gene>
<dbReference type="GO" id="GO:0003921">
    <property type="term" value="F:GMP synthase activity"/>
    <property type="evidence" value="ECO:0007669"/>
    <property type="project" value="InterPro"/>
</dbReference>
<keyword evidence="2 6" id="KW-0547">Nucleotide-binding</keyword>
<accession>A0A164YLJ6</accession>
<dbReference type="Gene3D" id="3.30.300.10">
    <property type="match status" value="1"/>
</dbReference>
<evidence type="ECO:0000256" key="1">
    <source>
        <dbReference type="ARBA" id="ARBA00022598"/>
    </source>
</evidence>
<dbReference type="Proteomes" id="UP000076858">
    <property type="component" value="Unassembled WGS sequence"/>
</dbReference>
<keyword evidence="10" id="KW-1185">Reference proteome</keyword>
<dbReference type="PANTHER" id="PTHR11922">
    <property type="entry name" value="GMP SYNTHASE-RELATED"/>
    <property type="match status" value="1"/>
</dbReference>
<feature type="transmembrane region" description="Helical" evidence="7">
    <location>
        <begin position="66"/>
        <end position="84"/>
    </location>
</feature>
<protein>
    <submittedName>
        <fullName evidence="9">Putative Burgundy</fullName>
    </submittedName>
</protein>
<dbReference type="PANTHER" id="PTHR11922:SF2">
    <property type="entry name" value="GMP SYNTHASE [GLUTAMINE-HYDROLYZING]"/>
    <property type="match status" value="1"/>
</dbReference>
<feature type="transmembrane region" description="Helical" evidence="7">
    <location>
        <begin position="28"/>
        <end position="46"/>
    </location>
</feature>
<evidence type="ECO:0000256" key="6">
    <source>
        <dbReference type="PROSITE-ProRule" id="PRU00886"/>
    </source>
</evidence>
<dbReference type="UniPathway" id="UPA00189">
    <property type="reaction ID" value="UER00296"/>
</dbReference>
<feature type="binding site" evidence="6">
    <location>
        <begin position="71"/>
        <end position="77"/>
    </location>
    <ligand>
        <name>ATP</name>
        <dbReference type="ChEBI" id="CHEBI:30616"/>
    </ligand>
</feature>
<keyword evidence="7" id="KW-0472">Membrane</keyword>
<evidence type="ECO:0000256" key="2">
    <source>
        <dbReference type="ARBA" id="ARBA00022741"/>
    </source>
</evidence>
<dbReference type="AlphaFoldDB" id="A0A164YLJ6"/>
<keyword evidence="3 6" id="KW-0332">GMP biosynthesis</keyword>
<dbReference type="GO" id="GO:0005829">
    <property type="term" value="C:cytosol"/>
    <property type="evidence" value="ECO:0007669"/>
    <property type="project" value="TreeGrafter"/>
</dbReference>
<dbReference type="GO" id="GO:0005524">
    <property type="term" value="F:ATP binding"/>
    <property type="evidence" value="ECO:0007669"/>
    <property type="project" value="UniProtKB-UniRule"/>
</dbReference>
<keyword evidence="5 6" id="KW-0067">ATP-binding</keyword>
<keyword evidence="7" id="KW-0812">Transmembrane</keyword>
<name>A0A164YLJ6_9CRUS</name>
<evidence type="ECO:0000259" key="8">
    <source>
        <dbReference type="PROSITE" id="PS51553"/>
    </source>
</evidence>
<evidence type="ECO:0000256" key="4">
    <source>
        <dbReference type="ARBA" id="ARBA00022755"/>
    </source>
</evidence>
<reference evidence="9 10" key="1">
    <citation type="submission" date="2016-03" db="EMBL/GenBank/DDBJ databases">
        <title>EvidentialGene: Evidence-directed Construction of Genes on Genomes.</title>
        <authorList>
            <person name="Gilbert D.G."/>
            <person name="Choi J.-H."/>
            <person name="Mockaitis K."/>
            <person name="Colbourne J."/>
            <person name="Pfrender M."/>
        </authorList>
    </citation>
    <scope>NUCLEOTIDE SEQUENCE [LARGE SCALE GENOMIC DNA]</scope>
    <source>
        <strain evidence="9 10">Xinb3</strain>
        <tissue evidence="9">Complete organism</tissue>
    </source>
</reference>
<organism evidence="9 10">
    <name type="scientific">Daphnia magna</name>
    <dbReference type="NCBI Taxonomy" id="35525"/>
    <lineage>
        <taxon>Eukaryota</taxon>
        <taxon>Metazoa</taxon>
        <taxon>Ecdysozoa</taxon>
        <taxon>Arthropoda</taxon>
        <taxon>Crustacea</taxon>
        <taxon>Branchiopoda</taxon>
        <taxon>Diplostraca</taxon>
        <taxon>Cladocera</taxon>
        <taxon>Anomopoda</taxon>
        <taxon>Daphniidae</taxon>
        <taxon>Daphnia</taxon>
    </lineage>
</organism>
<dbReference type="Gene3D" id="3.40.50.620">
    <property type="entry name" value="HUPs"/>
    <property type="match status" value="1"/>
</dbReference>
<keyword evidence="1" id="KW-0436">Ligase</keyword>
<dbReference type="OrthoDB" id="1724632at2759"/>